<feature type="non-terminal residue" evidence="4">
    <location>
        <position position="580"/>
    </location>
</feature>
<organism evidence="4 5">
    <name type="scientific">Tectimicrobiota bacterium</name>
    <dbReference type="NCBI Taxonomy" id="2528274"/>
    <lineage>
        <taxon>Bacteria</taxon>
        <taxon>Pseudomonadati</taxon>
        <taxon>Nitrospinota/Tectimicrobiota group</taxon>
        <taxon>Candidatus Tectimicrobiota</taxon>
    </lineage>
</organism>
<evidence type="ECO:0000313" key="4">
    <source>
        <dbReference type="EMBL" id="MBM3226685.1"/>
    </source>
</evidence>
<dbReference type="AlphaFoldDB" id="A0A937W6K9"/>
<feature type="domain" description="Peptidase M16 N-terminal" evidence="2">
    <location>
        <begin position="479"/>
        <end position="578"/>
    </location>
</feature>
<dbReference type="EMBL" id="VGLS01001006">
    <property type="protein sequence ID" value="MBM3226685.1"/>
    <property type="molecule type" value="Genomic_DNA"/>
</dbReference>
<dbReference type="SUPFAM" id="SSF63411">
    <property type="entry name" value="LuxS/MPP-like metallohydrolase"/>
    <property type="match status" value="3"/>
</dbReference>
<evidence type="ECO:0000313" key="5">
    <source>
        <dbReference type="Proteomes" id="UP000712673"/>
    </source>
</evidence>
<evidence type="ECO:0000259" key="2">
    <source>
        <dbReference type="Pfam" id="PF00675"/>
    </source>
</evidence>
<dbReference type="InterPro" id="IPR011765">
    <property type="entry name" value="Pept_M16_N"/>
</dbReference>
<dbReference type="GO" id="GO:0046872">
    <property type="term" value="F:metal ion binding"/>
    <property type="evidence" value="ECO:0007669"/>
    <property type="project" value="InterPro"/>
</dbReference>
<protein>
    <submittedName>
        <fullName evidence="4">Insulinase family protein</fullName>
    </submittedName>
</protein>
<dbReference type="Pfam" id="PF00675">
    <property type="entry name" value="Peptidase_M16"/>
    <property type="match status" value="2"/>
</dbReference>
<evidence type="ECO:0000259" key="3">
    <source>
        <dbReference type="Pfam" id="PF05193"/>
    </source>
</evidence>
<dbReference type="InterPro" id="IPR007863">
    <property type="entry name" value="Peptidase_M16_C"/>
</dbReference>
<dbReference type="PANTHER" id="PTHR11851:SF49">
    <property type="entry name" value="MITOCHONDRIAL-PROCESSING PEPTIDASE SUBUNIT ALPHA"/>
    <property type="match status" value="1"/>
</dbReference>
<dbReference type="InterPro" id="IPR011249">
    <property type="entry name" value="Metalloenz_LuxS/M16"/>
</dbReference>
<name>A0A937W6K9_UNCTE</name>
<dbReference type="Proteomes" id="UP000712673">
    <property type="component" value="Unassembled WGS sequence"/>
</dbReference>
<accession>A0A937W6K9</accession>
<dbReference type="Pfam" id="PF05193">
    <property type="entry name" value="Peptidase_M16_C"/>
    <property type="match status" value="1"/>
</dbReference>
<evidence type="ECO:0000256" key="1">
    <source>
        <dbReference type="ARBA" id="ARBA00007261"/>
    </source>
</evidence>
<comment type="similarity">
    <text evidence="1">Belongs to the peptidase M16 family.</text>
</comment>
<feature type="domain" description="Peptidase M16 C-terminal" evidence="3">
    <location>
        <begin position="206"/>
        <end position="382"/>
    </location>
</feature>
<comment type="caution">
    <text evidence="4">The sequence shown here is derived from an EMBL/GenBank/DDBJ whole genome shotgun (WGS) entry which is preliminary data.</text>
</comment>
<proteinExistence type="inferred from homology"/>
<gene>
    <name evidence="4" type="ORF">FJZ47_23210</name>
</gene>
<sequence length="580" mass="64638">MHHWWRCLGWVQPQCSTLWFRGIGGLVVLAMLVSLGQAEVFHTTLDNGLTVLIEENHANPVVSAYVFVRTGSIHEQEYLGSGLSHFFEHIIHGGTTRTRSEAESRRLLDAIGNNSNAYTTVDHTAYYINTTTEHWRTAVDLLADWMLHSRISLEEFEREKGVVQRELEQGLDHPGQVLAQLALETRFQVHPARYPVIGYQELVQKVAREDLVRYYERMYTPNNMLVVLVGDIQTASALAHIQSTFGQGIRRPLPAISLPEEPPQLGKRTAVKHLAVAQASMQLSFRTVALTHPHLYPLDVLAYILANGDSSRLVRRIQEEQQLVYSISAASYTPAYAVGTMAVSAALEPDQVTAATAAILQELYRLREELVSPEELARAKKQKLADYVFERQTVEQRAQALGLDMLSTYDPQFSATYVQNIQRVTAEEIRDVARRYFQEETMVHAVVRPKSATPVVAEAPAAAAQHAVLKKTLANGLTVLLQRNPALPTVSMQAYFQGGVRVETPETNGLSLLTANMLLKGTTSYNAEALAQFFDARGASVGAESGYNSFFVTAACLRDDFADIFRVYTDILLHPSFPDD</sequence>
<reference evidence="4" key="1">
    <citation type="submission" date="2019-03" db="EMBL/GenBank/DDBJ databases">
        <title>Lake Tanganyika Metagenome-Assembled Genomes (MAGs).</title>
        <authorList>
            <person name="Tran P."/>
        </authorList>
    </citation>
    <scope>NUCLEOTIDE SEQUENCE</scope>
    <source>
        <strain evidence="4">K_DeepCast_65m_m2_066</strain>
    </source>
</reference>
<feature type="domain" description="Peptidase M16 N-terminal" evidence="2">
    <location>
        <begin position="51"/>
        <end position="197"/>
    </location>
</feature>
<dbReference type="Gene3D" id="3.30.830.10">
    <property type="entry name" value="Metalloenzyme, LuxS/M16 peptidase-like"/>
    <property type="match status" value="3"/>
</dbReference>
<dbReference type="InterPro" id="IPR050361">
    <property type="entry name" value="MPP/UQCRC_Complex"/>
</dbReference>
<dbReference type="PANTHER" id="PTHR11851">
    <property type="entry name" value="METALLOPROTEASE"/>
    <property type="match status" value="1"/>
</dbReference>